<proteinExistence type="predicted"/>
<dbReference type="EMBL" id="JAXIVS010000003">
    <property type="protein sequence ID" value="MDY7226780.1"/>
    <property type="molecule type" value="Genomic_DNA"/>
</dbReference>
<feature type="domain" description="Uncharacterized protein TP-0789" evidence="3">
    <location>
        <begin position="64"/>
        <end position="238"/>
    </location>
</feature>
<dbReference type="InterPro" id="IPR033399">
    <property type="entry name" value="TP_0789-like"/>
</dbReference>
<reference evidence="4 5" key="1">
    <citation type="submission" date="2023-12" db="EMBL/GenBank/DDBJ databases">
        <title>the genome sequence of Hyalangium sp. s54d21.</title>
        <authorList>
            <person name="Zhang X."/>
        </authorList>
    </citation>
    <scope>NUCLEOTIDE SEQUENCE [LARGE SCALE GENOMIC DNA]</scope>
    <source>
        <strain evidence="5">s54d21</strain>
    </source>
</reference>
<evidence type="ECO:0000256" key="2">
    <source>
        <dbReference type="SAM" id="SignalP"/>
    </source>
</evidence>
<keyword evidence="5" id="KW-1185">Reference proteome</keyword>
<dbReference type="Pfam" id="PF17131">
    <property type="entry name" value="LolA_like"/>
    <property type="match status" value="1"/>
</dbReference>
<evidence type="ECO:0000256" key="1">
    <source>
        <dbReference type="ARBA" id="ARBA00022729"/>
    </source>
</evidence>
<evidence type="ECO:0000313" key="5">
    <source>
        <dbReference type="Proteomes" id="UP001291309"/>
    </source>
</evidence>
<sequence>MKALMLALLVAVPALAADPTAEELLLRYDETMGPSTFEAESQMTAWREDGSSRGYEMRMLKGQDDKSRIWFKSPASVKGQEVLRSGDNVWVYLPNLKRATRVANRDSFQGGDFNNADILRVGYAKDYAAKLVASDVPDTWALELKAKSPETAYDAIKLWLRKSDGLPVKGQYFGTSGQMLRSAEFSEYTEFEKGYTRPAKVVMRNELVKSRRSELVLKSLKRGVEAPPQRFTQADLGR</sequence>
<feature type="signal peptide" evidence="2">
    <location>
        <begin position="1"/>
        <end position="16"/>
    </location>
</feature>
<evidence type="ECO:0000313" key="4">
    <source>
        <dbReference type="EMBL" id="MDY7226780.1"/>
    </source>
</evidence>
<dbReference type="Gene3D" id="2.50.20.10">
    <property type="entry name" value="Lipoprotein localisation LolA/LolB/LppX"/>
    <property type="match status" value="1"/>
</dbReference>
<protein>
    <submittedName>
        <fullName evidence="4">Outer membrane lipoprotein-sorting protein</fullName>
    </submittedName>
</protein>
<feature type="chain" id="PRO_5047063039" evidence="2">
    <location>
        <begin position="17"/>
        <end position="238"/>
    </location>
</feature>
<name>A0ABU5H3W4_9BACT</name>
<dbReference type="SUPFAM" id="SSF89392">
    <property type="entry name" value="Prokaryotic lipoproteins and lipoprotein localization factors"/>
    <property type="match status" value="1"/>
</dbReference>
<dbReference type="RefSeq" id="WP_321545504.1">
    <property type="nucleotide sequence ID" value="NZ_JAXIVS010000003.1"/>
</dbReference>
<keyword evidence="1 2" id="KW-0732">Signal</keyword>
<organism evidence="4 5">
    <name type="scientific">Hyalangium rubrum</name>
    <dbReference type="NCBI Taxonomy" id="3103134"/>
    <lineage>
        <taxon>Bacteria</taxon>
        <taxon>Pseudomonadati</taxon>
        <taxon>Myxococcota</taxon>
        <taxon>Myxococcia</taxon>
        <taxon>Myxococcales</taxon>
        <taxon>Cystobacterineae</taxon>
        <taxon>Archangiaceae</taxon>
        <taxon>Hyalangium</taxon>
    </lineage>
</organism>
<comment type="caution">
    <text evidence="4">The sequence shown here is derived from an EMBL/GenBank/DDBJ whole genome shotgun (WGS) entry which is preliminary data.</text>
</comment>
<dbReference type="CDD" id="cd16329">
    <property type="entry name" value="LolA_like"/>
    <property type="match status" value="1"/>
</dbReference>
<evidence type="ECO:0000259" key="3">
    <source>
        <dbReference type="Pfam" id="PF17131"/>
    </source>
</evidence>
<gene>
    <name evidence="4" type="ORF">SYV04_10290</name>
</gene>
<keyword evidence="4" id="KW-0449">Lipoprotein</keyword>
<accession>A0ABU5H3W4</accession>
<dbReference type="InterPro" id="IPR029046">
    <property type="entry name" value="LolA/LolB/LppX"/>
</dbReference>
<dbReference type="Proteomes" id="UP001291309">
    <property type="component" value="Unassembled WGS sequence"/>
</dbReference>